<dbReference type="InterPro" id="IPR019734">
    <property type="entry name" value="TPR_rpt"/>
</dbReference>
<dbReference type="EMBL" id="CAIIXF020000005">
    <property type="protein sequence ID" value="CAH1782766.1"/>
    <property type="molecule type" value="Genomic_DNA"/>
</dbReference>
<name>A0A8S4NPC1_OWEFU</name>
<evidence type="ECO:0000259" key="2">
    <source>
        <dbReference type="Pfam" id="PF03445"/>
    </source>
</evidence>
<keyword evidence="4" id="KW-1185">Reference proteome</keyword>
<dbReference type="Proteomes" id="UP000749559">
    <property type="component" value="Unassembled WGS sequence"/>
</dbReference>
<dbReference type="Pfam" id="PF13424">
    <property type="entry name" value="TPR_12"/>
    <property type="match status" value="1"/>
</dbReference>
<dbReference type="SMART" id="SM00028">
    <property type="entry name" value="TPR"/>
    <property type="match status" value="6"/>
</dbReference>
<comment type="caution">
    <text evidence="3">The sequence shown here is derived from an EMBL/GenBank/DDBJ whole genome shotgun (WGS) entry which is preliminary data.</text>
</comment>
<dbReference type="Pfam" id="PF03445">
    <property type="entry name" value="DUF294"/>
    <property type="match status" value="1"/>
</dbReference>
<sequence length="894" mass="101669">MEPSQMTVMDTAGTESEAKSSMTPGGRKLDDLARCLKQDPPLLDQVKIMRQMGDLYMDEAIITGDQECFTHASGLYNAARARGNMCDLDTVDADIHMEEESNNDTEIGLSQKLKNVEATFLKEVVGLNVEIPDSSAWYIEKLKVIRENAKDESTNIQQLMKVDIETGDMGKDQEKRIIERSKDYYELIHDNMVKFFTGLFDDCIKVLGPPPCQYAILALGSVARKESTPWSDLEWAILIEPLPNQEQCKEYFRVLHHYYHLKILNIGETILPSLGIPYLNDWYKELQGKSSERGYYDNVTPRGICFDGRMPWASKFPAGRKATESHNEALELIMTPEDMAALQHDDRSLAEGYHLSDVLLSATLLHGNIQLLHDYQTRVSHIITQPSKVDPAFTVGQVRALASFKGDLDTFNASPFTPYSLSRQLHAKKDVYRFATMTVNTLKLMYGLAESSGLEILDTLVANEVLSKEARDDLALMICIATNLRHIVYSKKNRQSDDISFIQQSNTSDSLTFSVRDYSAIYRFYYTLRPLVDFLTIDIERVKQEKSSFRFWPRFFDNNAMVKGNLHQNMQFLGNALASFEQAEHELEERYNTATAGLEDTLSICDVKCNIGRLLTKMDKYDMAFQKAKGARVILQNFAKREVTDIKLRISVAGVKISSLLGSIAMAKGNNQYAIDVLKQTVSEFENPTDISDDVDSRSPNEDEACMNAMCTAFNTLGMAYRKDRDYYHTLKCYEKSYQISRKMSKGKDAEQVAASLNNIGSLYYSMRDWDQAFDYQNRSYNMYLRIFGNDHGDTAKLCNNMGNTLKMLKQYGEATEYLSKALRTRRTLAQNRPNSSVGKTLRNLGEVYFEYGRSKHEDAKICFEEALAIFKEIHGNVEHPDIIAAQKALQRLL</sequence>
<dbReference type="AlphaFoldDB" id="A0A8S4NPC1"/>
<feature type="region of interest" description="Disordered" evidence="1">
    <location>
        <begin position="1"/>
        <end position="27"/>
    </location>
</feature>
<evidence type="ECO:0000313" key="3">
    <source>
        <dbReference type="EMBL" id="CAH1782766.1"/>
    </source>
</evidence>
<organism evidence="3 4">
    <name type="scientific">Owenia fusiformis</name>
    <name type="common">Polychaete worm</name>
    <dbReference type="NCBI Taxonomy" id="6347"/>
    <lineage>
        <taxon>Eukaryota</taxon>
        <taxon>Metazoa</taxon>
        <taxon>Spiralia</taxon>
        <taxon>Lophotrochozoa</taxon>
        <taxon>Annelida</taxon>
        <taxon>Polychaeta</taxon>
        <taxon>Sedentaria</taxon>
        <taxon>Canalipalpata</taxon>
        <taxon>Sabellida</taxon>
        <taxon>Oweniida</taxon>
        <taxon>Oweniidae</taxon>
        <taxon>Owenia</taxon>
    </lineage>
</organism>
<dbReference type="InterPro" id="IPR005105">
    <property type="entry name" value="GlnD_Uridyltrans_N"/>
</dbReference>
<dbReference type="Pfam" id="PF13374">
    <property type="entry name" value="TPR_10"/>
    <property type="match status" value="1"/>
</dbReference>
<dbReference type="SUPFAM" id="SSF48452">
    <property type="entry name" value="TPR-like"/>
    <property type="match status" value="1"/>
</dbReference>
<dbReference type="PANTHER" id="PTHR19959:SF119">
    <property type="entry name" value="FUNGAL LIPASE-LIKE DOMAIN-CONTAINING PROTEIN"/>
    <property type="match status" value="1"/>
</dbReference>
<dbReference type="OrthoDB" id="5986190at2759"/>
<dbReference type="InterPro" id="IPR011990">
    <property type="entry name" value="TPR-like_helical_dom_sf"/>
</dbReference>
<feature type="domain" description="Protein-PII uridylyltransferase N-terminal" evidence="2">
    <location>
        <begin position="193"/>
        <end position="263"/>
    </location>
</feature>
<accession>A0A8S4NPC1</accession>
<evidence type="ECO:0000256" key="1">
    <source>
        <dbReference type="SAM" id="MobiDB-lite"/>
    </source>
</evidence>
<dbReference type="PANTHER" id="PTHR19959">
    <property type="entry name" value="KINESIN LIGHT CHAIN"/>
    <property type="match status" value="1"/>
</dbReference>
<dbReference type="GO" id="GO:0008773">
    <property type="term" value="F:[protein-PII] uridylyltransferase activity"/>
    <property type="evidence" value="ECO:0007669"/>
    <property type="project" value="InterPro"/>
</dbReference>
<evidence type="ECO:0000313" key="4">
    <source>
        <dbReference type="Proteomes" id="UP000749559"/>
    </source>
</evidence>
<reference evidence="3" key="1">
    <citation type="submission" date="2022-03" db="EMBL/GenBank/DDBJ databases">
        <authorList>
            <person name="Martin C."/>
        </authorList>
    </citation>
    <scope>NUCLEOTIDE SEQUENCE</scope>
</reference>
<protein>
    <recommendedName>
        <fullName evidence="2">Protein-PII uridylyltransferase N-terminal domain-containing protein</fullName>
    </recommendedName>
</protein>
<gene>
    <name evidence="3" type="ORF">OFUS_LOCUS9177</name>
</gene>
<proteinExistence type="predicted"/>
<dbReference type="Gene3D" id="1.25.40.10">
    <property type="entry name" value="Tetratricopeptide repeat domain"/>
    <property type="match status" value="1"/>
</dbReference>